<evidence type="ECO:0000313" key="2">
    <source>
        <dbReference type="EMBL" id="MEK0184320.1"/>
    </source>
</evidence>
<evidence type="ECO:0000313" key="3">
    <source>
        <dbReference type="Proteomes" id="UP001384579"/>
    </source>
</evidence>
<dbReference type="InterPro" id="IPR036188">
    <property type="entry name" value="FAD/NAD-bd_sf"/>
</dbReference>
<protein>
    <submittedName>
        <fullName evidence="2">Geranylgeranyl reductase family protein</fullName>
    </submittedName>
</protein>
<dbReference type="PRINTS" id="PR00420">
    <property type="entry name" value="RNGMNOXGNASE"/>
</dbReference>
<dbReference type="InterPro" id="IPR002938">
    <property type="entry name" value="FAD-bd"/>
</dbReference>
<gene>
    <name evidence="2" type="ORF">WMG39_05580</name>
</gene>
<dbReference type="Proteomes" id="UP001384579">
    <property type="component" value="Unassembled WGS sequence"/>
</dbReference>
<keyword evidence="3" id="KW-1185">Reference proteome</keyword>
<dbReference type="InterPro" id="IPR050407">
    <property type="entry name" value="Geranylgeranyl_reductase"/>
</dbReference>
<reference evidence="2 3" key="1">
    <citation type="journal article" date="2020" name="Harmful Algae">
        <title>Molecular and morphological characterization of a novel dihydroanatoxin-a producing Microcoleus species (cyanobacteria) from the Russian River, California, USA.</title>
        <authorList>
            <person name="Conklin K.Y."/>
            <person name="Stancheva R."/>
            <person name="Otten T.G."/>
            <person name="Fadness R."/>
            <person name="Boyer G.L."/>
            <person name="Read B."/>
            <person name="Zhang X."/>
            <person name="Sheath R.G."/>
        </authorList>
    </citation>
    <scope>NUCLEOTIDE SEQUENCE [LARGE SCALE GENOMIC DNA]</scope>
    <source>
        <strain evidence="2 3">PTRS2</strain>
    </source>
</reference>
<sequence>MFDCIIVGSGPAGSTAAYHLSKLGRSVLVLEKMSLPRHKPCGGGVSPAIAQWLDFDLTPAISMKATKISYTWKMADAVEVDLESPMWMVQRDVFDEFLLKQAQKIGAEVRDATEVIGIEFTNSVWLVKTTTEPVYARYLIGADGAGGPMAKWLGLKEPKLYVSASLETSAITGDVLNFDFGTIKKGFIWSLPKADGYSLSIAAMRGDRPKNIKNMLADYASHCGADVIVSDIREYPICLWDGDRQLHSQNALLVGEAASLTDPLSGEGIRPAIFSGFKAAEAIDRALGGVGDALEKYTQIISEEWGSDMLWASRLAAAFYQFTGAAYRAGVKSPRASQVMSKILCGEVCYADIAHRAIKKLMPF</sequence>
<comment type="caution">
    <text evidence="2">The sequence shown here is derived from an EMBL/GenBank/DDBJ whole genome shotgun (WGS) entry which is preliminary data.</text>
</comment>
<dbReference type="PANTHER" id="PTHR42685">
    <property type="entry name" value="GERANYLGERANYL DIPHOSPHATE REDUCTASE"/>
    <property type="match status" value="1"/>
</dbReference>
<dbReference type="InterPro" id="IPR011777">
    <property type="entry name" value="Geranylgeranyl_Rdtase_fam"/>
</dbReference>
<dbReference type="EMBL" id="JBBLXS010000045">
    <property type="protein sequence ID" value="MEK0184320.1"/>
    <property type="molecule type" value="Genomic_DNA"/>
</dbReference>
<proteinExistence type="predicted"/>
<dbReference type="Pfam" id="PF01494">
    <property type="entry name" value="FAD_binding_3"/>
    <property type="match status" value="1"/>
</dbReference>
<evidence type="ECO:0000259" key="1">
    <source>
        <dbReference type="Pfam" id="PF01494"/>
    </source>
</evidence>
<accession>A0ABU8YIV9</accession>
<dbReference type="NCBIfam" id="TIGR02032">
    <property type="entry name" value="GG-red-SF"/>
    <property type="match status" value="1"/>
</dbReference>
<dbReference type="RefSeq" id="WP_340520086.1">
    <property type="nucleotide sequence ID" value="NZ_JBBLXS010000045.1"/>
</dbReference>
<dbReference type="PANTHER" id="PTHR42685:SF22">
    <property type="entry name" value="CONDITIONED MEDIUM FACTOR RECEPTOR 1"/>
    <property type="match status" value="1"/>
</dbReference>
<name>A0ABU8YIV9_9CYAN</name>
<feature type="domain" description="FAD-binding" evidence="1">
    <location>
        <begin position="3"/>
        <end position="290"/>
    </location>
</feature>
<dbReference type="SUPFAM" id="SSF51905">
    <property type="entry name" value="FAD/NAD(P)-binding domain"/>
    <property type="match status" value="1"/>
</dbReference>
<organism evidence="2 3">
    <name type="scientific">Microcoleus anatoxicus PTRS2</name>
    <dbReference type="NCBI Taxonomy" id="2705321"/>
    <lineage>
        <taxon>Bacteria</taxon>
        <taxon>Bacillati</taxon>
        <taxon>Cyanobacteriota</taxon>
        <taxon>Cyanophyceae</taxon>
        <taxon>Oscillatoriophycideae</taxon>
        <taxon>Oscillatoriales</taxon>
        <taxon>Microcoleaceae</taxon>
        <taxon>Microcoleus</taxon>
        <taxon>Microcoleus anatoxicus</taxon>
    </lineage>
</organism>
<dbReference type="Gene3D" id="3.50.50.60">
    <property type="entry name" value="FAD/NAD(P)-binding domain"/>
    <property type="match status" value="1"/>
</dbReference>